<dbReference type="Proteomes" id="UP001373714">
    <property type="component" value="Unassembled WGS sequence"/>
</dbReference>
<dbReference type="GO" id="GO:0008168">
    <property type="term" value="F:methyltransferase activity"/>
    <property type="evidence" value="ECO:0007669"/>
    <property type="project" value="TreeGrafter"/>
</dbReference>
<dbReference type="PANTHER" id="PTHR43591">
    <property type="entry name" value="METHYLTRANSFERASE"/>
    <property type="match status" value="1"/>
</dbReference>
<accession>A0AAV9VEG0</accession>
<protein>
    <recommendedName>
        <fullName evidence="3">S-adenosyl-L-methionine-dependent methyltransferase</fullName>
    </recommendedName>
</protein>
<keyword evidence="2" id="KW-1185">Reference proteome</keyword>
<organism evidence="1 2">
    <name type="scientific">Orbilia blumenaviensis</name>
    <dbReference type="NCBI Taxonomy" id="1796055"/>
    <lineage>
        <taxon>Eukaryota</taxon>
        <taxon>Fungi</taxon>
        <taxon>Dikarya</taxon>
        <taxon>Ascomycota</taxon>
        <taxon>Pezizomycotina</taxon>
        <taxon>Orbiliomycetes</taxon>
        <taxon>Orbiliales</taxon>
        <taxon>Orbiliaceae</taxon>
        <taxon>Orbilia</taxon>
    </lineage>
</organism>
<evidence type="ECO:0008006" key="3">
    <source>
        <dbReference type="Google" id="ProtNLM"/>
    </source>
</evidence>
<evidence type="ECO:0000313" key="1">
    <source>
        <dbReference type="EMBL" id="KAK6360204.1"/>
    </source>
</evidence>
<reference evidence="1 2" key="1">
    <citation type="submission" date="2019-10" db="EMBL/GenBank/DDBJ databases">
        <authorList>
            <person name="Palmer J.M."/>
        </authorList>
    </citation>
    <scope>NUCLEOTIDE SEQUENCE [LARGE SCALE GENOMIC DNA]</scope>
    <source>
        <strain evidence="1 2">TWF730</strain>
    </source>
</reference>
<dbReference type="SUPFAM" id="SSF53335">
    <property type="entry name" value="S-adenosyl-L-methionine-dependent methyltransferases"/>
    <property type="match status" value="1"/>
</dbReference>
<gene>
    <name evidence="1" type="ORF">TWF730_006354</name>
</gene>
<dbReference type="PANTHER" id="PTHR43591:SF10">
    <property type="entry name" value="ABC TRANSMEMBRANE TYPE-1 DOMAIN-CONTAINING PROTEIN-RELATED"/>
    <property type="match status" value="1"/>
</dbReference>
<dbReference type="AlphaFoldDB" id="A0AAV9VEG0"/>
<dbReference type="Gene3D" id="3.40.50.150">
    <property type="entry name" value="Vaccinia Virus protein VP39"/>
    <property type="match status" value="1"/>
</dbReference>
<proteinExistence type="predicted"/>
<dbReference type="Pfam" id="PF13489">
    <property type="entry name" value="Methyltransf_23"/>
    <property type="match status" value="1"/>
</dbReference>
<dbReference type="InterPro" id="IPR029063">
    <property type="entry name" value="SAM-dependent_MTases_sf"/>
</dbReference>
<dbReference type="CDD" id="cd02440">
    <property type="entry name" value="AdoMet_MTases"/>
    <property type="match status" value="1"/>
</dbReference>
<evidence type="ECO:0000313" key="2">
    <source>
        <dbReference type="Proteomes" id="UP001373714"/>
    </source>
</evidence>
<sequence>MPTSKMILYDDIVPIQILSQSSNPTAGEFYDEDYDGLYEYDDIASITTSLSTSATDYKFENGRRYHGYKEGQWPVPNDEKQQNQMDLVHQVYTLRLGGKLYLAPIDECPQKILDIGTGTGIWAMEMGDLHPSAVVIGNDLSPIQPRWVPPNVKFEIDDFNEPWVQTPSSYDFVHAREVHGAVSDWSQFCSEAFRILKPGGWIEVAESAAELRSDDETLPKDCALNTWLRNVSEGFERIGQTVVVGPHIEGWLREAGFEEITVKVFKLPVGLWPKNKIERDIGAFNLLNMIEYVEGASLQIYTKVLKKSLEETRKAIRSAQAEFKRKDYHMYIPYYVAYARKPDSAI</sequence>
<comment type="caution">
    <text evidence="1">The sequence shown here is derived from an EMBL/GenBank/DDBJ whole genome shotgun (WGS) entry which is preliminary data.</text>
</comment>
<dbReference type="EMBL" id="JAVHNS010000003">
    <property type="protein sequence ID" value="KAK6360204.1"/>
    <property type="molecule type" value="Genomic_DNA"/>
</dbReference>
<name>A0AAV9VEG0_9PEZI</name>